<evidence type="ECO:0000313" key="2">
    <source>
        <dbReference type="EMBL" id="EFE67165.2"/>
    </source>
</evidence>
<sequence length="101" mass="10195">MSAAAGAGAGAGAGVGARARAGGGGTGPGREEGGDARFRRPDRTRPRFDLRVLDRLTGRCLTGPAADAGFRRGSVLVVSWQSSRARGLLPRDSSPASPPPV</sequence>
<dbReference type="EMBL" id="DS999641">
    <property type="protein sequence ID" value="EFE67165.2"/>
    <property type="molecule type" value="Genomic_DNA"/>
</dbReference>
<dbReference type="Proteomes" id="UP000003824">
    <property type="component" value="Unassembled WGS sequence"/>
</dbReference>
<proteinExistence type="predicted"/>
<evidence type="ECO:0000313" key="3">
    <source>
        <dbReference type="Proteomes" id="UP000003824"/>
    </source>
</evidence>
<dbReference type="AlphaFoldDB" id="D5ZYR2"/>
<gene>
    <name evidence="2" type="ORF">SSFG_02414</name>
</gene>
<feature type="region of interest" description="Disordered" evidence="1">
    <location>
        <begin position="1"/>
        <end position="47"/>
    </location>
</feature>
<evidence type="ECO:0000256" key="1">
    <source>
        <dbReference type="SAM" id="MobiDB-lite"/>
    </source>
</evidence>
<accession>D5ZYR2</accession>
<name>D5ZYR2_STRV1</name>
<feature type="compositionally biased region" description="Basic and acidic residues" evidence="1">
    <location>
        <begin position="29"/>
        <end position="47"/>
    </location>
</feature>
<reference evidence="3" key="1">
    <citation type="submission" date="2008-12" db="EMBL/GenBank/DDBJ databases">
        <title>Annotation of Streptomyces ghanaensis ATCC 14672.</title>
        <authorList>
            <consortium name="The Broad Institute Genome Sequencing Platform"/>
            <consortium name="Broad Institute Microbial Sequencing Center"/>
            <person name="Fischbach M."/>
            <person name="Ward D."/>
            <person name="Young S."/>
            <person name="Kodira C.D."/>
            <person name="Zeng Q."/>
            <person name="Koehrsen M."/>
            <person name="Godfrey P."/>
            <person name="Alvarado L."/>
            <person name="Berlin A.M."/>
            <person name="Borenstein D."/>
            <person name="Chen Z."/>
            <person name="Engels R."/>
            <person name="Freedman E."/>
            <person name="Gellesch M."/>
            <person name="Goldberg J."/>
            <person name="Griggs A."/>
            <person name="Gujja S."/>
            <person name="Heiman D.I."/>
            <person name="Hepburn T.A."/>
            <person name="Howarth C."/>
            <person name="Jen D."/>
            <person name="Larson L."/>
            <person name="Lewis B."/>
            <person name="Mehta T."/>
            <person name="Park D."/>
            <person name="Pearson M."/>
            <person name="Roberts A."/>
            <person name="Saif S."/>
            <person name="Shea T.D."/>
            <person name="Shenoy N."/>
            <person name="Sisk P."/>
            <person name="Stolte C."/>
            <person name="Sykes S.N."/>
            <person name="Walk T."/>
            <person name="White J."/>
            <person name="Yandava C."/>
            <person name="Straight P."/>
            <person name="Clardy J."/>
            <person name="Hung D."/>
            <person name="Kolter R."/>
            <person name="Mekalanos J."/>
            <person name="Walker S."/>
            <person name="Walsh C.T."/>
            <person name="Wieland B.L.C."/>
            <person name="Ilzarbe M."/>
            <person name="Galagan J."/>
            <person name="Nusbaum C."/>
            <person name="Birren B."/>
        </authorList>
    </citation>
    <scope>NUCLEOTIDE SEQUENCE [LARGE SCALE GENOMIC DNA]</scope>
    <source>
        <strain evidence="3">ATCC 14672 / DSM 40746 / JCM 4963 / KCTC 9882 / NRRL B-12104 / FH 1290</strain>
    </source>
</reference>
<feature type="compositionally biased region" description="Gly residues" evidence="1">
    <location>
        <begin position="7"/>
        <end position="28"/>
    </location>
</feature>
<protein>
    <submittedName>
        <fullName evidence="2">Predicted protein</fullName>
    </submittedName>
</protein>
<organism evidence="2 3">
    <name type="scientific">Streptomyces viridosporus (strain ATCC 14672 / DSM 40746 / JCM 4963 / KCTC 9882 / NRRL B-12104 / FH 1290)</name>
    <name type="common">Streptomyces ghanaensis</name>
    <dbReference type="NCBI Taxonomy" id="566461"/>
    <lineage>
        <taxon>Bacteria</taxon>
        <taxon>Bacillati</taxon>
        <taxon>Actinomycetota</taxon>
        <taxon>Actinomycetes</taxon>
        <taxon>Kitasatosporales</taxon>
        <taxon>Streptomycetaceae</taxon>
        <taxon>Streptomyces</taxon>
    </lineage>
</organism>